<name>A0A1R1LN71_9MICC</name>
<dbReference type="GO" id="GO:0006402">
    <property type="term" value="P:mRNA catabolic process"/>
    <property type="evidence" value="ECO:0007669"/>
    <property type="project" value="TreeGrafter"/>
</dbReference>
<dbReference type="Proteomes" id="UP000187085">
    <property type="component" value="Unassembled WGS sequence"/>
</dbReference>
<dbReference type="GO" id="GO:0000175">
    <property type="term" value="F:3'-5'-RNA exonuclease activity"/>
    <property type="evidence" value="ECO:0007669"/>
    <property type="project" value="TreeGrafter"/>
</dbReference>
<organism evidence="3 4">
    <name type="scientific">Tersicoccus phoenicis</name>
    <dbReference type="NCBI Taxonomy" id="554083"/>
    <lineage>
        <taxon>Bacteria</taxon>
        <taxon>Bacillati</taxon>
        <taxon>Actinomycetota</taxon>
        <taxon>Actinomycetes</taxon>
        <taxon>Micrococcales</taxon>
        <taxon>Micrococcaceae</taxon>
        <taxon>Tersicoccus</taxon>
    </lineage>
</organism>
<proteinExistence type="predicted"/>
<dbReference type="PANTHER" id="PTHR23355:SF42">
    <property type="entry name" value="RIBONUCLEASE II, CHLOROPLASTIC_MITOCHONDRIAL"/>
    <property type="match status" value="1"/>
</dbReference>
<dbReference type="InterPro" id="IPR001900">
    <property type="entry name" value="RNase_II/R"/>
</dbReference>
<dbReference type="AlphaFoldDB" id="A0A1R1LN71"/>
<dbReference type="SMART" id="SM00955">
    <property type="entry name" value="RNB"/>
    <property type="match status" value="1"/>
</dbReference>
<protein>
    <submittedName>
        <fullName evidence="3">Ribonuclease II</fullName>
    </submittedName>
</protein>
<dbReference type="RefSeq" id="WP_076700976.1">
    <property type="nucleotide sequence ID" value="NZ_MRDE01000007.1"/>
</dbReference>
<dbReference type="OrthoDB" id="5800376at2"/>
<dbReference type="SUPFAM" id="SSF50249">
    <property type="entry name" value="Nucleic acid-binding proteins"/>
    <property type="match status" value="1"/>
</dbReference>
<dbReference type="Pfam" id="PF00773">
    <property type="entry name" value="RNB"/>
    <property type="match status" value="1"/>
</dbReference>
<sequence length="504" mass="53852">MAHTIPWIRPEDAQQELAESLAALRAATNVPAAFSPAVLGETAAAVRDYQLPETDATNVPFVTIDPPGSLDLDQALHIERARGGYRVRYAIADLPAFVPLGGALDAETRRRGQTFYAPDGRIPLHPAAISEDAASLLPGRTRGAYLFTHRLDADGAVTDTCLTRAAVRSRARLDYESVQRSLDDGTADELLTLLREVGRLRVEQERLRGGASLNLPEQQIVRSDGGYALRSRPTHPIEDANAQISLLTGMSAARMMLDGGVGVLRTMPAPDPGSIERYRDQARTLGHPWPATTSYGEFLRSLRPDRAADLALLHAATSLFRGAGYTAFDGAPPPHPEQSAVAAPYAHTTAPLRRLVDRFVLPVCLAIVEARPVPDEMRRALPDLPELMRDSDRRAGELDRSALEAVEAAVLAAHVGQHFDAVVLVGTESGAGNGTGNGRGHTDAADVPAGTTGNGNRPAPSGTIQLLDPVVSARCTGTMTTGSRVRARLTSADIRRGSVRFELA</sequence>
<dbReference type="GO" id="GO:0003723">
    <property type="term" value="F:RNA binding"/>
    <property type="evidence" value="ECO:0007669"/>
    <property type="project" value="InterPro"/>
</dbReference>
<reference evidence="3 4" key="1">
    <citation type="submission" date="2016-12" db="EMBL/GenBank/DDBJ databases">
        <title>Draft genome of Tersicoccus phoenicis 1P05MA.</title>
        <authorList>
            <person name="Nakajima Y."/>
            <person name="Yoshizawa S."/>
            <person name="Nakamura K."/>
            <person name="Ogura Y."/>
            <person name="Hayashi T."/>
            <person name="Kogure K."/>
        </authorList>
    </citation>
    <scope>NUCLEOTIDE SEQUENCE [LARGE SCALE GENOMIC DNA]</scope>
    <source>
        <strain evidence="3 4">1p05MA</strain>
    </source>
</reference>
<dbReference type="InterPro" id="IPR050180">
    <property type="entry name" value="RNR_Ribonuclease"/>
</dbReference>
<evidence type="ECO:0000313" key="3">
    <source>
        <dbReference type="EMBL" id="OMH29008.1"/>
    </source>
</evidence>
<comment type="caution">
    <text evidence="3">The sequence shown here is derived from an EMBL/GenBank/DDBJ whole genome shotgun (WGS) entry which is preliminary data.</text>
</comment>
<feature type="domain" description="RNB" evidence="2">
    <location>
        <begin position="53"/>
        <end position="370"/>
    </location>
</feature>
<dbReference type="InterPro" id="IPR040596">
    <property type="entry name" value="RNase_II_C_S1"/>
</dbReference>
<accession>A0A1R1LN71</accession>
<evidence type="ECO:0000259" key="2">
    <source>
        <dbReference type="SMART" id="SM00955"/>
    </source>
</evidence>
<keyword evidence="4" id="KW-1185">Reference proteome</keyword>
<dbReference type="GO" id="GO:0000932">
    <property type="term" value="C:P-body"/>
    <property type="evidence" value="ECO:0007669"/>
    <property type="project" value="TreeGrafter"/>
</dbReference>
<gene>
    <name evidence="3" type="ORF">BKD30_01390</name>
</gene>
<feature type="region of interest" description="Disordered" evidence="1">
    <location>
        <begin position="432"/>
        <end position="463"/>
    </location>
</feature>
<dbReference type="InterPro" id="IPR012340">
    <property type="entry name" value="NA-bd_OB-fold"/>
</dbReference>
<dbReference type="STRING" id="554083.BKD30_01390"/>
<dbReference type="Pfam" id="PF18614">
    <property type="entry name" value="RNase_II_C_S1"/>
    <property type="match status" value="1"/>
</dbReference>
<evidence type="ECO:0000313" key="4">
    <source>
        <dbReference type="Proteomes" id="UP000187085"/>
    </source>
</evidence>
<evidence type="ECO:0000256" key="1">
    <source>
        <dbReference type="SAM" id="MobiDB-lite"/>
    </source>
</evidence>
<dbReference type="PANTHER" id="PTHR23355">
    <property type="entry name" value="RIBONUCLEASE"/>
    <property type="match status" value="1"/>
</dbReference>
<dbReference type="EMBL" id="MRDE01000007">
    <property type="protein sequence ID" value="OMH29008.1"/>
    <property type="molecule type" value="Genomic_DNA"/>
</dbReference>